<proteinExistence type="predicted"/>
<dbReference type="PROSITE" id="PS50980">
    <property type="entry name" value="COA_CT_NTER"/>
    <property type="match status" value="1"/>
</dbReference>
<evidence type="ECO:0000256" key="5">
    <source>
        <dbReference type="ARBA" id="ARBA00022741"/>
    </source>
</evidence>
<dbReference type="InterPro" id="IPR005481">
    <property type="entry name" value="BC-like_N"/>
</dbReference>
<dbReference type="Pfam" id="PF00289">
    <property type="entry name" value="Biotin_carb_N"/>
    <property type="match status" value="1"/>
</dbReference>
<dbReference type="GO" id="GO:0006633">
    <property type="term" value="P:fatty acid biosynthetic process"/>
    <property type="evidence" value="ECO:0007669"/>
    <property type="project" value="UniProtKB-KW"/>
</dbReference>
<feature type="domain" description="Biotin carboxylation" evidence="19">
    <location>
        <begin position="211"/>
        <end position="707"/>
    </location>
</feature>
<evidence type="ECO:0000256" key="7">
    <source>
        <dbReference type="ARBA" id="ARBA00022840"/>
    </source>
</evidence>
<dbReference type="FunFam" id="3.90.226.10:FF:000010">
    <property type="entry name" value="acetyl-CoA carboxylase isoform X2"/>
    <property type="match status" value="1"/>
</dbReference>
<evidence type="ECO:0000256" key="2">
    <source>
        <dbReference type="ARBA" id="ARBA00004956"/>
    </source>
</evidence>
<dbReference type="InterPro" id="IPR011761">
    <property type="entry name" value="ATP-grasp"/>
</dbReference>
<dbReference type="PANTHER" id="PTHR45728:SF3">
    <property type="entry name" value="ACETYL-COA CARBOXYLASE"/>
    <property type="match status" value="1"/>
</dbReference>
<dbReference type="Gene3D" id="2.40.460.10">
    <property type="entry name" value="Biotin dependent carboxylase carboxyltransferase"/>
    <property type="match status" value="1"/>
</dbReference>
<dbReference type="Pfam" id="PF02785">
    <property type="entry name" value="Biotin_carb_C"/>
    <property type="match status" value="1"/>
</dbReference>
<dbReference type="UniPathway" id="UPA00655">
    <property type="reaction ID" value="UER00711"/>
</dbReference>
<dbReference type="EMBL" id="GDHF01017602">
    <property type="protein sequence ID" value="JAI34712.1"/>
    <property type="molecule type" value="Transcribed_RNA"/>
</dbReference>
<dbReference type="CDD" id="cd06850">
    <property type="entry name" value="biotinyl_domain"/>
    <property type="match status" value="1"/>
</dbReference>
<dbReference type="InterPro" id="IPR001882">
    <property type="entry name" value="Biotin_BS"/>
</dbReference>
<dbReference type="PROSITE" id="PS00866">
    <property type="entry name" value="CPSASE_1"/>
    <property type="match status" value="1"/>
</dbReference>
<evidence type="ECO:0000259" key="17">
    <source>
        <dbReference type="PROSITE" id="PS50968"/>
    </source>
</evidence>
<feature type="compositionally biased region" description="Low complexity" evidence="15">
    <location>
        <begin position="108"/>
        <end position="123"/>
    </location>
</feature>
<dbReference type="Pfam" id="PF02786">
    <property type="entry name" value="CPSase_L_D2"/>
    <property type="match status" value="1"/>
</dbReference>
<keyword evidence="9" id="KW-0275">Fatty acid biosynthesis</keyword>
<evidence type="ECO:0000256" key="4">
    <source>
        <dbReference type="ARBA" id="ARBA00022598"/>
    </source>
</evidence>
<keyword evidence="5 14" id="KW-0547">Nucleotide-binding</keyword>
<keyword evidence="16" id="KW-0732">Signal</keyword>
<evidence type="ECO:0000256" key="12">
    <source>
        <dbReference type="ARBA" id="ARBA00048065"/>
    </source>
</evidence>
<feature type="region of interest" description="Disordered" evidence="15">
    <location>
        <begin position="46"/>
        <end position="66"/>
    </location>
</feature>
<dbReference type="SUPFAM" id="SSF52096">
    <property type="entry name" value="ClpP/crotonase"/>
    <property type="match status" value="2"/>
</dbReference>
<dbReference type="Gene3D" id="3.30.1490.20">
    <property type="entry name" value="ATP-grasp fold, A domain"/>
    <property type="match status" value="1"/>
</dbReference>
<dbReference type="OrthoDB" id="14612at2759"/>
<evidence type="ECO:0000256" key="6">
    <source>
        <dbReference type="ARBA" id="ARBA00022832"/>
    </source>
</evidence>
<evidence type="ECO:0000256" key="8">
    <source>
        <dbReference type="ARBA" id="ARBA00023098"/>
    </source>
</evidence>
<keyword evidence="6" id="KW-0276">Fatty acid metabolism</keyword>
<evidence type="ECO:0000256" key="3">
    <source>
        <dbReference type="ARBA" id="ARBA00022516"/>
    </source>
</evidence>
<dbReference type="InterPro" id="IPR005482">
    <property type="entry name" value="Biotin_COase_C"/>
</dbReference>
<dbReference type="InterPro" id="IPR000089">
    <property type="entry name" value="Biotin_lipoyl"/>
</dbReference>
<dbReference type="Gene3D" id="2.40.50.100">
    <property type="match status" value="1"/>
</dbReference>
<accession>A0A0K8V709</accession>
<organism evidence="22">
    <name type="scientific">Bactrocera latifrons</name>
    <name type="common">Malaysian fruit fly</name>
    <name type="synonym">Chaetodacus latifrons</name>
    <dbReference type="NCBI Taxonomy" id="174628"/>
    <lineage>
        <taxon>Eukaryota</taxon>
        <taxon>Metazoa</taxon>
        <taxon>Ecdysozoa</taxon>
        <taxon>Arthropoda</taxon>
        <taxon>Hexapoda</taxon>
        <taxon>Insecta</taxon>
        <taxon>Pterygota</taxon>
        <taxon>Neoptera</taxon>
        <taxon>Endopterygota</taxon>
        <taxon>Diptera</taxon>
        <taxon>Brachycera</taxon>
        <taxon>Muscomorpha</taxon>
        <taxon>Tephritoidea</taxon>
        <taxon>Tephritidae</taxon>
        <taxon>Bactrocera</taxon>
        <taxon>Bactrocera</taxon>
    </lineage>
</organism>
<dbReference type="PROSITE" id="PS00867">
    <property type="entry name" value="CPSASE_2"/>
    <property type="match status" value="1"/>
</dbReference>
<dbReference type="InterPro" id="IPR049076">
    <property type="entry name" value="ACCA"/>
</dbReference>
<comment type="cofactor">
    <cofactor evidence="1">
        <name>biotin</name>
        <dbReference type="ChEBI" id="CHEBI:57586"/>
    </cofactor>
</comment>
<dbReference type="SMART" id="SM00878">
    <property type="entry name" value="Biotin_carb_C"/>
    <property type="match status" value="1"/>
</dbReference>
<keyword evidence="10" id="KW-0092">Biotin</keyword>
<dbReference type="InterPro" id="IPR049074">
    <property type="entry name" value="ACCA_BT"/>
</dbReference>
<gene>
    <name evidence="22" type="primary">ACAC_5</name>
    <name evidence="23" type="synonym">ACAC_3</name>
    <name evidence="22" type="ORF">c0_g3_i3</name>
    <name evidence="23" type="ORF">c0_g3_i4</name>
</gene>
<dbReference type="PROSITE" id="PS50975">
    <property type="entry name" value="ATP_GRASP"/>
    <property type="match status" value="1"/>
</dbReference>
<dbReference type="Pfam" id="PF21385">
    <property type="entry name" value="ACCA_BT"/>
    <property type="match status" value="1"/>
</dbReference>
<evidence type="ECO:0000259" key="19">
    <source>
        <dbReference type="PROSITE" id="PS50979"/>
    </source>
</evidence>
<evidence type="ECO:0000256" key="10">
    <source>
        <dbReference type="ARBA" id="ARBA00023267"/>
    </source>
</evidence>
<dbReference type="Gene3D" id="3.90.226.10">
    <property type="entry name" value="2-enoyl-CoA Hydratase, Chain A, domain 1"/>
    <property type="match status" value="2"/>
</dbReference>
<dbReference type="InterPro" id="IPR011054">
    <property type="entry name" value="Rudment_hybrid_motif"/>
</dbReference>
<dbReference type="Pfam" id="PF01039">
    <property type="entry name" value="Carboxyl_trans"/>
    <property type="match status" value="1"/>
</dbReference>
<dbReference type="PROSITE" id="PS00188">
    <property type="entry name" value="BIOTIN"/>
    <property type="match status" value="1"/>
</dbReference>
<feature type="signal peptide" evidence="16">
    <location>
        <begin position="1"/>
        <end position="20"/>
    </location>
</feature>
<dbReference type="InterPro" id="IPR016185">
    <property type="entry name" value="PreATP-grasp_dom_sf"/>
</dbReference>
<dbReference type="FunFam" id="2.40.460.10:FF:000001">
    <property type="entry name" value="Acetyl-CoA carboxylase 1"/>
    <property type="match status" value="1"/>
</dbReference>
<dbReference type="InterPro" id="IPR011764">
    <property type="entry name" value="Biotin_carboxylation_dom"/>
</dbReference>
<feature type="domain" description="CoA carboxyltransferase N-terminal" evidence="20">
    <location>
        <begin position="1656"/>
        <end position="1994"/>
    </location>
</feature>
<dbReference type="Gene3D" id="3.90.1770.10">
    <property type="entry name" value="PreATP-grasp domain"/>
    <property type="match status" value="1"/>
</dbReference>
<protein>
    <submittedName>
        <fullName evidence="22">Acetyl-CoA carboxylase</fullName>
    </submittedName>
</protein>
<feature type="domain" description="CoA carboxyltransferase C-terminal" evidence="21">
    <location>
        <begin position="1998"/>
        <end position="2316"/>
    </location>
</feature>
<evidence type="ECO:0000259" key="20">
    <source>
        <dbReference type="PROSITE" id="PS50980"/>
    </source>
</evidence>
<comment type="pathway">
    <text evidence="2">Lipid metabolism; malonyl-CoA biosynthesis; malonyl-CoA from acetyl-CoA: step 1/1.</text>
</comment>
<dbReference type="PROSITE" id="PS50968">
    <property type="entry name" value="BIOTINYL_LIPOYL"/>
    <property type="match status" value="1"/>
</dbReference>
<dbReference type="GO" id="GO:2001295">
    <property type="term" value="P:malonyl-CoA biosynthetic process"/>
    <property type="evidence" value="ECO:0007669"/>
    <property type="project" value="UniProtKB-UniPathway"/>
</dbReference>
<evidence type="ECO:0000256" key="16">
    <source>
        <dbReference type="SAM" id="SignalP"/>
    </source>
</evidence>
<comment type="catalytic activity">
    <reaction evidence="13">
        <text>N(6)-biotinyl-L-lysyl-[protein] + hydrogencarbonate + ATP = N(6)-carboxybiotinyl-L-lysyl-[protein] + ADP + phosphate + H(+)</text>
        <dbReference type="Rhea" id="RHEA:13501"/>
        <dbReference type="Rhea" id="RHEA-COMP:10505"/>
        <dbReference type="Rhea" id="RHEA-COMP:10506"/>
        <dbReference type="ChEBI" id="CHEBI:15378"/>
        <dbReference type="ChEBI" id="CHEBI:17544"/>
        <dbReference type="ChEBI" id="CHEBI:30616"/>
        <dbReference type="ChEBI" id="CHEBI:43474"/>
        <dbReference type="ChEBI" id="CHEBI:83144"/>
        <dbReference type="ChEBI" id="CHEBI:83145"/>
        <dbReference type="ChEBI" id="CHEBI:456216"/>
        <dbReference type="EC" id="6.3.4.14"/>
    </reaction>
</comment>
<sequence length="2432" mass="274828">MLIIIIILTTLCLAITIVLSAISRSDNANRSNQVVVYGEQLSIKNNKTSGEPLKEPSSNSSSNNHSDCVNRIKKVQFSNENITIENNHNDFAASGQLYHKHCNNLELSSNNSESSNSEISMSNDTSTERPSFLVGEEVETNGHDEVSEASDEFPQKMQNEIRPQIDLMERRKRLRPSMSRGTGLGQDRYQDRDFHIATPEEFVKKFGGTRVINRVLIANNGIAAVKCMRSIRRWSYEMFKNERAVRFVVMVTPEDLKANAEYIKMADHYVPVPGGANNNNYANVELIVDIALRTQVQAVWAGWGHASENPKLPELLNKQGLVFLGPPDRAMWALGDKVASSIVAQTADIPTLSWSGSGLKAHYNGKKIKISSELFQRGCVSNAEEGLIAAKKIGFPVMVKASEGGGGKGIRRVDSEAEFPALFRQVQAEVPGSPIFVMKLARGARHLEVQLLADQYGNAISLFGRDCSIQRRHQKIIEEAPAIVAQPEVFEDMEKAAVRLAKMVGYVSAGTVEYLYDSDGQYFFLELNPRLQVEHPCTEMVADVNLPAAQLQIGMGIPLYRLKDIRLLYGESPWGSSVIDFENPENKPQPSGHVIAARITSENPDEGFKPSSGTVQELNFRSSKNVWGYFSVAASGGLHEYADSQFGHCFSWGENRQQARENLVIALKELSIRGDFRTTVEYLITLLETNSFLDNTIDTAWLDALIAERVQSEKPDILLGVVCGALHIADRQISEAFSSFQTSLEKGQIQAANTLTNVIDVELINEGMRYKVQAAKSGANSYFLLMNNSFKEVEIHRLSDGGLLISLEGASFTTYMKEEVDRYRVVIGNQTCVFEKENDPSLLRSPSAGKLINLLIEDGAHVAKGQAYAEIEVMKMVMTLTSQEAGTVSFLRRPGAVLDAGSLLGHLELDDPSLVTKAQPYKNPFPLPENPQVPEKLNRAHNLYKSILENTLAGYCLPEPYNAQRLRDVIEKFMTSLRDASLPLLELQEVIASISGRIPVSVEKKIRKLMTLYERNITSVLAQFPSQQIAAVIDSHAATLQKRTDRDVFFLTTQSIVQLVQRYRNGIRGRMKAVVHELLRQYYEVESQFQHGHYDKCVALVRENSKDDMQKVVNTIFSHAQVSKKNLLVTLLIDHLWSFEPGLTDELANTLSELTSLNRAEHSRVALRCRQVLIAAHQPAYELRHNQMESIFLSAVDMYGHDFHPENLQRLILSETSIFDILHDFFYHTNRQVCNAALEVYVRRAYTSYELTCLQHLELSGGLPLVHFQFLLPTAHPNRLFPRILQDGEAREKLLGSSFMRTGCMAAFDSFDHFEMHSDEILDLLEDYASPAFVSAKILEAVDAVDSISDGRLSTSINVSLSDPITRANAVEEAKSTEPIHIISVAVRDNGDMDDLQMAHIFGNFCKEHRDELFQRRIRRITFAALKKRQFPKFFTYRARDNFEEDRIYRHLEPACAFQLELNRMKSYQLEALPTANQKMHLYLGRAKGSKSQEVTDYRFFIRSIIRHSDLITKEASFEYLQNEGERVLLESMDELEVAFSHPHAKRTDCNHIFLNFVPTVIMDPAKIEESVTKMIMRYGPRLWKLRVLQAELKMLIRQSPQSPTQAIRLCIANDSGYFLDIAMYTEVTDPETGIIKFKAYGEKQGSLHGHPISTPYMTKDFLQQKRFQAQQNGTTYVYDIPDMFRQMTERHWKEYSKARPTVDIRIPDKILIECMELVLDDDNLVEMQRLPGENNCGMVAWRIVLATPEYPDGREIIVIANDLTYFMGSFGIKEDILFNKASQLARSRRVPRIYISVNSGARIGLAEEVKSLFRVAWEDPEEPDKGFKYLYLSTEDYSKIANLNSVRAILIEDEGEPRYKITDIIGKEDGLGVENLRHAGLIAGETSQAYNEIVTMSLVTCRTIGIGSYLVRLGQRVIQIDNSHIILTGYAALNKLLGRKVYASNNQLGGVQIMYNNGVTHKTEAMDLDGVYTLLQWLSYIPAYIGCDLPIVLPNDRIDRSVDFMPTKSPYDPRWMLAGRVNPVNPNEWENGFFDRDSWAEIMPTWAKTVVTGRARLGGVPVGVIAVETRTVEVELPADPANLDSEAKTLQQAGQVWYPDSSYKTAQAIKDFGREELPLVIFANWRGFSGGMKDMYEQVLKFGAYIVDGLREYKKPVIIYLPPNAELRGGAWAVLDSLINPRYMETYADPEARGGILEPEGLVEIKYKEKDLLKTIHRLDTTTIALKKELEELISGGDKIKAAVVEEKLKTRISQLTHVYHTVAVHFADLHDTPERMLEKECISEIIPWRDSRRLLHWRLRRLLLEDAYIKKIMKAQESLSVGQAKQMLRRWLVEDRGAMDAYIWDKNEEMVHWYEEQKRPDSVVTKNINAVKQNAVISKITEMLEDCPDVSLDAVVSICQGLTPMNRGAVVRTLTQLELNEETTASNTQG</sequence>
<dbReference type="InterPro" id="IPR034733">
    <property type="entry name" value="AcCoA_carboxyl_beta"/>
</dbReference>
<keyword evidence="4" id="KW-0436">Ligase</keyword>
<evidence type="ECO:0000259" key="18">
    <source>
        <dbReference type="PROSITE" id="PS50975"/>
    </source>
</evidence>
<name>A0A0K8V709_BACLA</name>
<dbReference type="InterPro" id="IPR029045">
    <property type="entry name" value="ClpP/crotonase-like_dom_sf"/>
</dbReference>
<dbReference type="FunFam" id="2.40.50.100:FF:000005">
    <property type="entry name" value="Acetyl-CoA carboxylase 1"/>
    <property type="match status" value="1"/>
</dbReference>
<dbReference type="GO" id="GO:0005739">
    <property type="term" value="C:mitochondrion"/>
    <property type="evidence" value="ECO:0007669"/>
    <property type="project" value="TreeGrafter"/>
</dbReference>
<evidence type="ECO:0000256" key="11">
    <source>
        <dbReference type="ARBA" id="ARBA00023268"/>
    </source>
</evidence>
<keyword evidence="7 14" id="KW-0067">ATP-binding</keyword>
<keyword evidence="3" id="KW-0444">Lipid biosynthesis</keyword>
<dbReference type="InterPro" id="IPR011763">
    <property type="entry name" value="COA_CT_C"/>
</dbReference>
<dbReference type="PROSITE" id="PS50979">
    <property type="entry name" value="BC"/>
    <property type="match status" value="1"/>
</dbReference>
<dbReference type="PANTHER" id="PTHR45728">
    <property type="entry name" value="ACETYL-COA CARBOXYLASE, ISOFORM A"/>
    <property type="match status" value="1"/>
</dbReference>
<dbReference type="Gene3D" id="3.40.50.20">
    <property type="match status" value="1"/>
</dbReference>
<feature type="compositionally biased region" description="Low complexity" evidence="15">
    <location>
        <begin position="57"/>
        <end position="66"/>
    </location>
</feature>
<dbReference type="SUPFAM" id="SSF51230">
    <property type="entry name" value="Single hybrid motif"/>
    <property type="match status" value="1"/>
</dbReference>
<evidence type="ECO:0000256" key="14">
    <source>
        <dbReference type="PROSITE-ProRule" id="PRU00409"/>
    </source>
</evidence>
<dbReference type="Pfam" id="PF00364">
    <property type="entry name" value="Biotin_lipoyl"/>
    <property type="match status" value="1"/>
</dbReference>
<evidence type="ECO:0000259" key="21">
    <source>
        <dbReference type="PROSITE" id="PS50989"/>
    </source>
</evidence>
<dbReference type="EMBL" id="GDHF01004134">
    <property type="protein sequence ID" value="JAI48180.1"/>
    <property type="molecule type" value="Transcribed_RNA"/>
</dbReference>
<reference evidence="22" key="1">
    <citation type="submission" date="2015-06" db="EMBL/GenBank/DDBJ databases">
        <authorList>
            <person name="Hoefler B.C."/>
            <person name="Straight P.D."/>
        </authorList>
    </citation>
    <scope>NUCLEOTIDE SEQUENCE</scope>
</reference>
<comment type="catalytic activity">
    <reaction evidence="12">
        <text>hydrogencarbonate + acetyl-CoA + ATP = malonyl-CoA + ADP + phosphate + H(+)</text>
        <dbReference type="Rhea" id="RHEA:11308"/>
        <dbReference type="ChEBI" id="CHEBI:15378"/>
        <dbReference type="ChEBI" id="CHEBI:17544"/>
        <dbReference type="ChEBI" id="CHEBI:30616"/>
        <dbReference type="ChEBI" id="CHEBI:43474"/>
        <dbReference type="ChEBI" id="CHEBI:57288"/>
        <dbReference type="ChEBI" id="CHEBI:57384"/>
        <dbReference type="ChEBI" id="CHEBI:456216"/>
        <dbReference type="EC" id="6.4.1.2"/>
    </reaction>
</comment>
<dbReference type="SUPFAM" id="SSF51246">
    <property type="entry name" value="Rudiment single hybrid motif"/>
    <property type="match status" value="1"/>
</dbReference>
<dbReference type="InterPro" id="IPR013815">
    <property type="entry name" value="ATP_grasp_subdomain_1"/>
</dbReference>
<dbReference type="GO" id="GO:0003989">
    <property type="term" value="F:acetyl-CoA carboxylase activity"/>
    <property type="evidence" value="ECO:0007669"/>
    <property type="project" value="UniProtKB-EC"/>
</dbReference>
<evidence type="ECO:0000313" key="22">
    <source>
        <dbReference type="EMBL" id="JAI34712.1"/>
    </source>
</evidence>
<dbReference type="SUPFAM" id="SSF56059">
    <property type="entry name" value="Glutathione synthetase ATP-binding domain-like"/>
    <property type="match status" value="1"/>
</dbReference>
<dbReference type="Gene3D" id="3.30.470.20">
    <property type="entry name" value="ATP-grasp fold, B domain"/>
    <property type="match status" value="1"/>
</dbReference>
<dbReference type="SUPFAM" id="SSF52440">
    <property type="entry name" value="PreATP-grasp domain"/>
    <property type="match status" value="1"/>
</dbReference>
<feature type="domain" description="ATP-grasp" evidence="18">
    <location>
        <begin position="364"/>
        <end position="555"/>
    </location>
</feature>
<feature type="chain" id="PRO_5014030025" evidence="16">
    <location>
        <begin position="21"/>
        <end position="2432"/>
    </location>
</feature>
<dbReference type="SMR" id="A0A0K8V709"/>
<dbReference type="PROSITE" id="PS50989">
    <property type="entry name" value="COA_CT_CTER"/>
    <property type="match status" value="1"/>
</dbReference>
<dbReference type="InterPro" id="IPR013537">
    <property type="entry name" value="AcCoA_COase_cen"/>
</dbReference>
<dbReference type="InterPro" id="IPR011762">
    <property type="entry name" value="COA_CT_N"/>
</dbReference>
<evidence type="ECO:0000256" key="13">
    <source>
        <dbReference type="ARBA" id="ARBA00048600"/>
    </source>
</evidence>
<dbReference type="InterPro" id="IPR005479">
    <property type="entry name" value="CPAse_ATP-bd"/>
</dbReference>
<dbReference type="Pfam" id="PF08326">
    <property type="entry name" value="ACC_central"/>
    <property type="match status" value="1"/>
</dbReference>
<dbReference type="GO" id="GO:0005524">
    <property type="term" value="F:ATP binding"/>
    <property type="evidence" value="ECO:0007669"/>
    <property type="project" value="UniProtKB-UniRule"/>
</dbReference>
<keyword evidence="11" id="KW-0511">Multifunctional enzyme</keyword>
<evidence type="ECO:0000256" key="1">
    <source>
        <dbReference type="ARBA" id="ARBA00001953"/>
    </source>
</evidence>
<dbReference type="FunFam" id="3.30.470.20:FF:000005">
    <property type="entry name" value="Acetyl-CoA carboxylase 1"/>
    <property type="match status" value="1"/>
</dbReference>
<dbReference type="FunFam" id="3.30.1490.20:FF:000003">
    <property type="entry name" value="acetyl-CoA carboxylase isoform X1"/>
    <property type="match status" value="1"/>
</dbReference>
<evidence type="ECO:0000313" key="23">
    <source>
        <dbReference type="EMBL" id="JAI48180.1"/>
    </source>
</evidence>
<feature type="region of interest" description="Disordered" evidence="15">
    <location>
        <begin position="108"/>
        <end position="129"/>
    </location>
</feature>
<evidence type="ECO:0000256" key="9">
    <source>
        <dbReference type="ARBA" id="ARBA00023160"/>
    </source>
</evidence>
<dbReference type="InterPro" id="IPR011053">
    <property type="entry name" value="Single_hybrid_motif"/>
</dbReference>
<dbReference type="GO" id="GO:0046872">
    <property type="term" value="F:metal ion binding"/>
    <property type="evidence" value="ECO:0007669"/>
    <property type="project" value="InterPro"/>
</dbReference>
<dbReference type="FunFam" id="3.40.50.20:FF:000005">
    <property type="entry name" value="acetyl-CoA carboxylase isoform X2"/>
    <property type="match status" value="1"/>
</dbReference>
<evidence type="ECO:0000256" key="15">
    <source>
        <dbReference type="SAM" id="MobiDB-lite"/>
    </source>
</evidence>
<dbReference type="GO" id="GO:0004075">
    <property type="term" value="F:biotin carboxylase activity"/>
    <property type="evidence" value="ECO:0007669"/>
    <property type="project" value="UniProtKB-EC"/>
</dbReference>
<feature type="domain" description="Lipoyl-binding" evidence="17">
    <location>
        <begin position="834"/>
        <end position="908"/>
    </location>
</feature>
<keyword evidence="8" id="KW-0443">Lipid metabolism</keyword>